<evidence type="ECO:0000256" key="3">
    <source>
        <dbReference type="SAM" id="MobiDB-lite"/>
    </source>
</evidence>
<dbReference type="InterPro" id="IPR036291">
    <property type="entry name" value="NAD(P)-bd_dom_sf"/>
</dbReference>
<feature type="compositionally biased region" description="Basic and acidic residues" evidence="3">
    <location>
        <begin position="458"/>
        <end position="488"/>
    </location>
</feature>
<dbReference type="RefSeq" id="XP_018268707.1">
    <property type="nucleotide sequence ID" value="XM_018417995.1"/>
</dbReference>
<feature type="compositionally biased region" description="Basic and acidic residues" evidence="3">
    <location>
        <begin position="370"/>
        <end position="388"/>
    </location>
</feature>
<name>A0A0P9ETZ8_RHOGW</name>
<dbReference type="Gene3D" id="3.40.50.720">
    <property type="entry name" value="NAD(P)-binding Rossmann-like Domain"/>
    <property type="match status" value="1"/>
</dbReference>
<protein>
    <recommendedName>
        <fullName evidence="6">Ketoreductase (KR) domain-containing protein</fullName>
    </recommendedName>
</protein>
<comment type="similarity">
    <text evidence="1">Belongs to the short-chain dehydrogenases/reductases (SDR) family.</text>
</comment>
<feature type="region of interest" description="Disordered" evidence="3">
    <location>
        <begin position="457"/>
        <end position="488"/>
    </location>
</feature>
<dbReference type="PANTHER" id="PTHR24320:SF152">
    <property type="entry name" value="SHORT-CHAIN DEHYDROGENASE_REDUCTASE FAMILY PROTEIN"/>
    <property type="match status" value="1"/>
</dbReference>
<keyword evidence="5" id="KW-1185">Reference proteome</keyword>
<organism evidence="4 5">
    <name type="scientific">Rhodotorula graminis (strain WP1)</name>
    <dbReference type="NCBI Taxonomy" id="578459"/>
    <lineage>
        <taxon>Eukaryota</taxon>
        <taxon>Fungi</taxon>
        <taxon>Dikarya</taxon>
        <taxon>Basidiomycota</taxon>
        <taxon>Pucciniomycotina</taxon>
        <taxon>Microbotryomycetes</taxon>
        <taxon>Sporidiobolales</taxon>
        <taxon>Sporidiobolaceae</taxon>
        <taxon>Rhodotorula</taxon>
    </lineage>
</organism>
<reference evidence="4 5" key="1">
    <citation type="journal article" date="2015" name="Front. Microbiol.">
        <title>Genome sequence of the plant growth promoting endophytic yeast Rhodotorula graminis WP1.</title>
        <authorList>
            <person name="Firrincieli A."/>
            <person name="Otillar R."/>
            <person name="Salamov A."/>
            <person name="Schmutz J."/>
            <person name="Khan Z."/>
            <person name="Redman R.S."/>
            <person name="Fleck N.D."/>
            <person name="Lindquist E."/>
            <person name="Grigoriev I.V."/>
            <person name="Doty S.L."/>
        </authorList>
    </citation>
    <scope>NUCLEOTIDE SEQUENCE [LARGE SCALE GENOMIC DNA]</scope>
    <source>
        <strain evidence="4 5">WP1</strain>
    </source>
</reference>
<dbReference type="AlphaFoldDB" id="A0A0P9ETZ8"/>
<dbReference type="EMBL" id="KQ474086">
    <property type="protein sequence ID" value="KPV72658.1"/>
    <property type="molecule type" value="Genomic_DNA"/>
</dbReference>
<sequence>MPLASAVHFLSAASATDGLYKVLACGLVVALIASVRSWSKGYVCVEERELAGRTFIIDGAFSGTGLSVFQSLAQRGAQVIALHPGPPSPAIVQLVVLLRETTGNERLYADECDLASVDSVRAFVLRWRKDARAGMMGEHEVRLDGVVFLEGDAPGSDSSTLALGAAQKWAPQRALPDERLSRHRMRRLTGRHALVQLLLPVLVKSASTSTSPLRIVSTVSPLYAIAAAQPHKFRPDDLDYTLKAAEGDGEPQQYPSGAPWEAEGRVALAAVLLWRELQARLASLASVKPGSASSSTTATSAAPILALSVCPGLTRASLFATLAPSLRRAPLRLALAVVSAPLVWLLAKSADEAAQGVLGALLGPVEGESEAARAAKGPERVEIEKEQEQASARAKGAGKGDDEKEGKRRMRVRGGALYREGREVRIATLDELPPSVGAALWDSESKLVERLLVAAVEAQKREDQEKQDSEASRKEEDEVRPEEAKKDV</sequence>
<dbReference type="SUPFAM" id="SSF51735">
    <property type="entry name" value="NAD(P)-binding Rossmann-fold domains"/>
    <property type="match status" value="1"/>
</dbReference>
<proteinExistence type="inferred from homology"/>
<evidence type="ECO:0000256" key="1">
    <source>
        <dbReference type="ARBA" id="ARBA00006484"/>
    </source>
</evidence>
<gene>
    <name evidence="4" type="ORF">RHOBADRAFT_55747</name>
</gene>
<dbReference type="STRING" id="578459.A0A0P9ETZ8"/>
<dbReference type="OMA" id="NYLANYH"/>
<dbReference type="GO" id="GO:0016491">
    <property type="term" value="F:oxidoreductase activity"/>
    <property type="evidence" value="ECO:0007669"/>
    <property type="project" value="UniProtKB-KW"/>
</dbReference>
<dbReference type="OrthoDB" id="191979at2759"/>
<keyword evidence="2" id="KW-0560">Oxidoreductase</keyword>
<evidence type="ECO:0000313" key="4">
    <source>
        <dbReference type="EMBL" id="KPV72658.1"/>
    </source>
</evidence>
<dbReference type="GeneID" id="28978443"/>
<evidence type="ECO:0000256" key="2">
    <source>
        <dbReference type="ARBA" id="ARBA00023002"/>
    </source>
</evidence>
<accession>A0A0P9ETZ8</accession>
<feature type="region of interest" description="Disordered" evidence="3">
    <location>
        <begin position="370"/>
        <end position="411"/>
    </location>
</feature>
<dbReference type="PANTHER" id="PTHR24320">
    <property type="entry name" value="RETINOL DEHYDROGENASE"/>
    <property type="match status" value="1"/>
</dbReference>
<evidence type="ECO:0008006" key="6">
    <source>
        <dbReference type="Google" id="ProtNLM"/>
    </source>
</evidence>
<evidence type="ECO:0000313" key="5">
    <source>
        <dbReference type="Proteomes" id="UP000053890"/>
    </source>
</evidence>
<dbReference type="Proteomes" id="UP000053890">
    <property type="component" value="Unassembled WGS sequence"/>
</dbReference>